<dbReference type="AlphaFoldDB" id="A0A5B8CGF0"/>
<sequence>MMAIEPPEPNPERDRLTEIIAHCEKRVRRAGEKFRSAGAEQFEAIGALQTAKQRLADWQAANPDPQGSLLEGLSHV</sequence>
<dbReference type="Proteomes" id="UP000311469">
    <property type="component" value="Chromosome cSF1"/>
</dbReference>
<organism evidence="1 2">
    <name type="scientific">Sphingobium fuliginis ATCC 27551</name>
    <dbReference type="NCBI Taxonomy" id="1208342"/>
    <lineage>
        <taxon>Bacteria</taxon>
        <taxon>Pseudomonadati</taxon>
        <taxon>Pseudomonadota</taxon>
        <taxon>Alphaproteobacteria</taxon>
        <taxon>Sphingomonadales</taxon>
        <taxon>Sphingomonadaceae</taxon>
        <taxon>Sphingobium</taxon>
    </lineage>
</organism>
<evidence type="ECO:0000313" key="2">
    <source>
        <dbReference type="Proteomes" id="UP000311469"/>
    </source>
</evidence>
<dbReference type="RefSeq" id="WP_140041918.1">
    <property type="nucleotide sequence ID" value="NZ_CP041016.1"/>
</dbReference>
<reference evidence="1 2" key="1">
    <citation type="submission" date="2019-06" db="EMBL/GenBank/DDBJ databases">
        <title>Genome organization and adaptive potential of archetypical organophosphate degarding Sphingobium fuliginis ATCC 27551.</title>
        <authorList>
            <person name="Sarwar A."/>
            <person name="Parthasarathy S."/>
            <person name="Singh C."/>
            <person name="Siddavattam D."/>
        </authorList>
    </citation>
    <scope>NUCLEOTIDE SEQUENCE [LARGE SCALE GENOMIC DNA]</scope>
    <source>
        <strain evidence="1 2">ATCC 27551</strain>
    </source>
</reference>
<name>A0A5B8CGF0_SPHSA</name>
<dbReference type="EMBL" id="CP041016">
    <property type="protein sequence ID" value="QDC37077.1"/>
    <property type="molecule type" value="Genomic_DNA"/>
</dbReference>
<dbReference type="KEGG" id="sufl:FIL70_07430"/>
<gene>
    <name evidence="1" type="ORF">FIL70_07430</name>
</gene>
<proteinExistence type="predicted"/>
<protein>
    <submittedName>
        <fullName evidence="1">Uncharacterized protein</fullName>
    </submittedName>
</protein>
<accession>A0A5B8CGF0</accession>
<evidence type="ECO:0000313" key="1">
    <source>
        <dbReference type="EMBL" id="QDC37077.1"/>
    </source>
</evidence>